<feature type="transmembrane region" description="Helical" evidence="5">
    <location>
        <begin position="241"/>
        <end position="260"/>
    </location>
</feature>
<dbReference type="EMBL" id="VSRR010020565">
    <property type="protein sequence ID" value="MPC63244.1"/>
    <property type="molecule type" value="Genomic_DNA"/>
</dbReference>
<gene>
    <name evidence="6" type="ORF">E2C01_057339</name>
</gene>
<evidence type="ECO:0000256" key="5">
    <source>
        <dbReference type="SAM" id="Phobius"/>
    </source>
</evidence>
<keyword evidence="3 5" id="KW-0472">Membrane</keyword>
<feature type="transmembrane region" description="Helical" evidence="5">
    <location>
        <begin position="208"/>
        <end position="229"/>
    </location>
</feature>
<keyword evidence="2 5" id="KW-1133">Transmembrane helix</keyword>
<dbReference type="PANTHER" id="PTHR23121:SF9">
    <property type="entry name" value="SODIUM-DEPENDENT GLUCOSE TRANSPORTER 1"/>
    <property type="match status" value="1"/>
</dbReference>
<feature type="transmembrane region" description="Helical" evidence="5">
    <location>
        <begin position="272"/>
        <end position="292"/>
    </location>
</feature>
<keyword evidence="1 5" id="KW-0812">Transmembrane</keyword>
<feature type="transmembrane region" description="Helical" evidence="5">
    <location>
        <begin position="157"/>
        <end position="176"/>
    </location>
</feature>
<name>A0A5B7H333_PORTR</name>
<feature type="transmembrane region" description="Helical" evidence="5">
    <location>
        <begin position="108"/>
        <end position="125"/>
    </location>
</feature>
<dbReference type="AlphaFoldDB" id="A0A5B7H333"/>
<reference evidence="6 7" key="1">
    <citation type="submission" date="2019-05" db="EMBL/GenBank/DDBJ databases">
        <title>Another draft genome of Portunus trituberculatus and its Hox gene families provides insights of decapod evolution.</title>
        <authorList>
            <person name="Jeong J.-H."/>
            <person name="Song I."/>
            <person name="Kim S."/>
            <person name="Choi T."/>
            <person name="Kim D."/>
            <person name="Ryu S."/>
            <person name="Kim W."/>
        </authorList>
    </citation>
    <scope>NUCLEOTIDE SEQUENCE [LARGE SCALE GENOMIC DNA]</scope>
    <source>
        <tissue evidence="6">Muscle</tissue>
    </source>
</reference>
<organism evidence="6 7">
    <name type="scientific">Portunus trituberculatus</name>
    <name type="common">Swimming crab</name>
    <name type="synonym">Neptunus trituberculatus</name>
    <dbReference type="NCBI Taxonomy" id="210409"/>
    <lineage>
        <taxon>Eukaryota</taxon>
        <taxon>Metazoa</taxon>
        <taxon>Ecdysozoa</taxon>
        <taxon>Arthropoda</taxon>
        <taxon>Crustacea</taxon>
        <taxon>Multicrustacea</taxon>
        <taxon>Malacostraca</taxon>
        <taxon>Eumalacostraca</taxon>
        <taxon>Eucarida</taxon>
        <taxon>Decapoda</taxon>
        <taxon>Pleocyemata</taxon>
        <taxon>Brachyura</taxon>
        <taxon>Eubrachyura</taxon>
        <taxon>Portunoidea</taxon>
        <taxon>Portunidae</taxon>
        <taxon>Portuninae</taxon>
        <taxon>Portunus</taxon>
    </lineage>
</organism>
<dbReference type="PANTHER" id="PTHR23121">
    <property type="entry name" value="SODIUM-DEPENDENT GLUCOSE TRANSPORTER 1"/>
    <property type="match status" value="1"/>
</dbReference>
<evidence type="ECO:0000313" key="7">
    <source>
        <dbReference type="Proteomes" id="UP000324222"/>
    </source>
</evidence>
<evidence type="ECO:0000256" key="2">
    <source>
        <dbReference type="ARBA" id="ARBA00022989"/>
    </source>
</evidence>
<evidence type="ECO:0000256" key="1">
    <source>
        <dbReference type="ARBA" id="ARBA00022692"/>
    </source>
</evidence>
<feature type="transmembrane region" description="Helical" evidence="5">
    <location>
        <begin position="64"/>
        <end position="87"/>
    </location>
</feature>
<keyword evidence="7" id="KW-1185">Reference proteome</keyword>
<sequence length="348" mass="36658">MQLTSEVQQYEVQDLRERLPEEESSVGTPSLKPGTFSNASDDKSRFLEHMAQRLGDYGVTRVHLAYISIGILVVVDALVSVVVLCHHPREARSRQEGGPMATARPSRTLLFTVLFSAFMFAAEALQGTLHHLLTSTEGGSGLPILWGGGEEGPNNQVVFWGLVCLVRFLCILAAGCVGPPGRLLGVAVLSSVAGASFMAVGALGKQDFVWAGVVFLAVGSAPVLPTSLLWMAQHMRVTHRLCALMVVVASFGNTLTHSLLAEVMGHLPTHAFVLLGLAIASVVLLSASVCALHAGQNNPNLGAPVGYQLASQHEEDSLELTPSASVVFTPADAASHEGGEAGQALLID</sequence>
<evidence type="ECO:0000256" key="4">
    <source>
        <dbReference type="SAM" id="MobiDB-lite"/>
    </source>
</evidence>
<protein>
    <submittedName>
        <fullName evidence="6">Uncharacterized protein</fullName>
    </submittedName>
</protein>
<dbReference type="Proteomes" id="UP000324222">
    <property type="component" value="Unassembled WGS sequence"/>
</dbReference>
<evidence type="ECO:0000256" key="3">
    <source>
        <dbReference type="ARBA" id="ARBA00023136"/>
    </source>
</evidence>
<proteinExistence type="predicted"/>
<dbReference type="OrthoDB" id="6512734at2759"/>
<evidence type="ECO:0000313" key="6">
    <source>
        <dbReference type="EMBL" id="MPC63244.1"/>
    </source>
</evidence>
<comment type="caution">
    <text evidence="6">The sequence shown here is derived from an EMBL/GenBank/DDBJ whole genome shotgun (WGS) entry which is preliminary data.</text>
</comment>
<feature type="transmembrane region" description="Helical" evidence="5">
    <location>
        <begin position="183"/>
        <end position="202"/>
    </location>
</feature>
<accession>A0A5B7H333</accession>
<feature type="region of interest" description="Disordered" evidence="4">
    <location>
        <begin position="14"/>
        <end position="38"/>
    </location>
</feature>